<name>A0ABD3NNV5_9STRA</name>
<proteinExistence type="predicted"/>
<feature type="coiled-coil region" evidence="1">
    <location>
        <begin position="75"/>
        <end position="102"/>
    </location>
</feature>
<evidence type="ECO:0000256" key="1">
    <source>
        <dbReference type="SAM" id="Coils"/>
    </source>
</evidence>
<dbReference type="EMBL" id="JALLPJ020001038">
    <property type="protein sequence ID" value="KAL3777542.1"/>
    <property type="molecule type" value="Genomic_DNA"/>
</dbReference>
<dbReference type="AlphaFoldDB" id="A0ABD3NNV5"/>
<reference evidence="2 3" key="1">
    <citation type="submission" date="2024-10" db="EMBL/GenBank/DDBJ databases">
        <title>Updated reference genomes for cyclostephanoid diatoms.</title>
        <authorList>
            <person name="Roberts W.R."/>
            <person name="Alverson A.J."/>
        </authorList>
    </citation>
    <scope>NUCLEOTIDE SEQUENCE [LARGE SCALE GENOMIC DNA]</scope>
    <source>
        <strain evidence="2 3">AJA010-31</strain>
    </source>
</reference>
<gene>
    <name evidence="2" type="ORF">ACHAWO_005961</name>
</gene>
<dbReference type="Proteomes" id="UP001530400">
    <property type="component" value="Unassembled WGS sequence"/>
</dbReference>
<comment type="caution">
    <text evidence="2">The sequence shown here is derived from an EMBL/GenBank/DDBJ whole genome shotgun (WGS) entry which is preliminary data.</text>
</comment>
<evidence type="ECO:0000313" key="3">
    <source>
        <dbReference type="Proteomes" id="UP001530400"/>
    </source>
</evidence>
<evidence type="ECO:0000313" key="2">
    <source>
        <dbReference type="EMBL" id="KAL3777542.1"/>
    </source>
</evidence>
<sequence>MKAIRRSSMIQEVPAEFSERVVVNHGTDGQPPSTPSKPSAAVKDITIKSLVIASMFVVFLFKANTSIFRFNTPSRVSLLDEIDHLKHDLKAYEALKEQYVNEEMQLQWDKQHITESEEVVTSMIASSKDLSDRFHDVEQHMKEENDHMHEGIQAASKSSTNAAKHDHETVMKLSKDIQETNAEARHAHEETVSLRRQISEMMEELSQKNIKIPEQIYDKLNALK</sequence>
<keyword evidence="3" id="KW-1185">Reference proteome</keyword>
<accession>A0ABD3NNV5</accession>
<protein>
    <submittedName>
        <fullName evidence="2">Uncharacterized protein</fullName>
    </submittedName>
</protein>
<keyword evidence="1" id="KW-0175">Coiled coil</keyword>
<organism evidence="2 3">
    <name type="scientific">Cyclotella atomus</name>
    <dbReference type="NCBI Taxonomy" id="382360"/>
    <lineage>
        <taxon>Eukaryota</taxon>
        <taxon>Sar</taxon>
        <taxon>Stramenopiles</taxon>
        <taxon>Ochrophyta</taxon>
        <taxon>Bacillariophyta</taxon>
        <taxon>Coscinodiscophyceae</taxon>
        <taxon>Thalassiosirophycidae</taxon>
        <taxon>Stephanodiscales</taxon>
        <taxon>Stephanodiscaceae</taxon>
        <taxon>Cyclotella</taxon>
    </lineage>
</organism>